<gene>
    <name evidence="3" type="primary">nboR</name>
    <name evidence="3" type="ORF">PARHAE_00943</name>
</gene>
<dbReference type="InterPro" id="IPR029044">
    <property type="entry name" value="Nucleotide-diphossugar_trans"/>
</dbReference>
<name>A0A3S4DA09_9RHOB</name>
<proteinExistence type="predicted"/>
<keyword evidence="4" id="KW-1185">Reference proteome</keyword>
<protein>
    <submittedName>
        <fullName evidence="3">Nicotine blue oxidoreductase</fullName>
        <ecNumber evidence="3">1.1.1.328</ecNumber>
    </submittedName>
</protein>
<evidence type="ECO:0000256" key="1">
    <source>
        <dbReference type="ARBA" id="ARBA00022842"/>
    </source>
</evidence>
<accession>A0A3S4DA09</accession>
<dbReference type="PANTHER" id="PTHR43777:SF1">
    <property type="entry name" value="MOLYBDENUM COFACTOR CYTIDYLYLTRANSFERASE"/>
    <property type="match status" value="1"/>
</dbReference>
<evidence type="ECO:0000313" key="4">
    <source>
        <dbReference type="Proteomes" id="UP000270743"/>
    </source>
</evidence>
<dbReference type="Proteomes" id="UP000270743">
    <property type="component" value="Unassembled WGS sequence"/>
</dbReference>
<dbReference type="Gene3D" id="3.90.550.10">
    <property type="entry name" value="Spore Coat Polysaccharide Biosynthesis Protein SpsA, Chain A"/>
    <property type="match status" value="1"/>
</dbReference>
<dbReference type="GO" id="GO:0016779">
    <property type="term" value="F:nucleotidyltransferase activity"/>
    <property type="evidence" value="ECO:0007669"/>
    <property type="project" value="UniProtKB-ARBA"/>
</dbReference>
<dbReference type="Pfam" id="PF12804">
    <property type="entry name" value="NTP_transf_3"/>
    <property type="match status" value="1"/>
</dbReference>
<dbReference type="EC" id="1.1.1.328" evidence="3"/>
<reference evidence="3 4" key="1">
    <citation type="submission" date="2018-12" db="EMBL/GenBank/DDBJ databases">
        <authorList>
            <person name="Criscuolo A."/>
        </authorList>
    </citation>
    <scope>NUCLEOTIDE SEQUENCE [LARGE SCALE GENOMIC DNA]</scope>
    <source>
        <strain evidence="3">ACIP1116241</strain>
    </source>
</reference>
<dbReference type="PANTHER" id="PTHR43777">
    <property type="entry name" value="MOLYBDENUM COFACTOR CYTIDYLYLTRANSFERASE"/>
    <property type="match status" value="1"/>
</dbReference>
<dbReference type="GO" id="GO:0016491">
    <property type="term" value="F:oxidoreductase activity"/>
    <property type="evidence" value="ECO:0007669"/>
    <property type="project" value="UniProtKB-KW"/>
</dbReference>
<organism evidence="3 4">
    <name type="scientific">Paracoccus haematequi</name>
    <dbReference type="NCBI Taxonomy" id="2491866"/>
    <lineage>
        <taxon>Bacteria</taxon>
        <taxon>Pseudomonadati</taxon>
        <taxon>Pseudomonadota</taxon>
        <taxon>Alphaproteobacteria</taxon>
        <taxon>Rhodobacterales</taxon>
        <taxon>Paracoccaceae</taxon>
        <taxon>Paracoccus</taxon>
    </lineage>
</organism>
<dbReference type="InterPro" id="IPR025877">
    <property type="entry name" value="MobA-like_NTP_Trfase"/>
</dbReference>
<dbReference type="EMBL" id="UZWE01000023">
    <property type="protein sequence ID" value="VDS07765.1"/>
    <property type="molecule type" value="Genomic_DNA"/>
</dbReference>
<keyword evidence="1" id="KW-0460">Magnesium</keyword>
<dbReference type="RefSeq" id="WP_164555145.1">
    <property type="nucleotide sequence ID" value="NZ_UZWE01000023.1"/>
</dbReference>
<keyword evidence="3" id="KW-0560">Oxidoreductase</keyword>
<dbReference type="SUPFAM" id="SSF53448">
    <property type="entry name" value="Nucleotide-diphospho-sugar transferases"/>
    <property type="match status" value="1"/>
</dbReference>
<feature type="domain" description="MobA-like NTP transferase" evidence="2">
    <location>
        <begin position="5"/>
        <end position="149"/>
    </location>
</feature>
<evidence type="ECO:0000259" key="2">
    <source>
        <dbReference type="Pfam" id="PF12804"/>
    </source>
</evidence>
<dbReference type="AlphaFoldDB" id="A0A3S4DA09"/>
<sequence>MTTIVLLAAGASRRFGSTCKLQAPYWGKPLIRHAAQAILATGLPALAVTADPAVENLLPEFRIVRSIGPQSQSLRAGLGAVDDDRALVVLGDMPHVNAALLLRLAAAPAPAAASDGDRITPPASLPRSMFADIARLSGDQGAGAVLRTRPDLHRVHVDTWLLRDVDRPDDLY</sequence>
<evidence type="ECO:0000313" key="3">
    <source>
        <dbReference type="EMBL" id="VDS07765.1"/>
    </source>
</evidence>